<evidence type="ECO:0000256" key="7">
    <source>
        <dbReference type="ARBA" id="ARBA00023136"/>
    </source>
</evidence>
<proteinExistence type="inferred from homology"/>
<dbReference type="PANTHER" id="PTHR33365">
    <property type="entry name" value="YALI0B05434P"/>
    <property type="match status" value="1"/>
</dbReference>
<reference evidence="12" key="2">
    <citation type="submission" date="2023-07" db="EMBL/GenBank/DDBJ databases">
        <authorList>
            <consortium name="Lawrence Berkeley National Laboratory"/>
            <person name="Haridas S."/>
            <person name="Hensen N."/>
            <person name="Bonometti L."/>
            <person name="Westerberg I."/>
            <person name="Brannstrom I.O."/>
            <person name="Guillou S."/>
            <person name="Cros-Aarteil S."/>
            <person name="Calhoun S."/>
            <person name="Kuo A."/>
            <person name="Mondo S."/>
            <person name="Pangilinan J."/>
            <person name="Riley R."/>
            <person name="LaButti K."/>
            <person name="Andreopoulos B."/>
            <person name="Lipzen A."/>
            <person name="Chen C."/>
            <person name="Yanf M."/>
            <person name="Daum C."/>
            <person name="Ng V."/>
            <person name="Clum A."/>
            <person name="Steindorff A."/>
            <person name="Ohm R."/>
            <person name="Martin F."/>
            <person name="Silar P."/>
            <person name="Natvig D."/>
            <person name="Lalanne C."/>
            <person name="Gautier V."/>
            <person name="Ament-velasquez S.L."/>
            <person name="Kruys A."/>
            <person name="Hutchinson M.I."/>
            <person name="Powell A.J."/>
            <person name="Barry K."/>
            <person name="Miller A.N."/>
            <person name="Grigoriev I.V."/>
            <person name="Debuchy R."/>
            <person name="Gladieux P."/>
            <person name="Thoren M.H."/>
            <person name="Johannesson H."/>
        </authorList>
    </citation>
    <scope>NUCLEOTIDE SEQUENCE</scope>
    <source>
        <strain evidence="12">FGSC 1904</strain>
    </source>
</reference>
<organism evidence="12 13">
    <name type="scientific">Sordaria brevicollis</name>
    <dbReference type="NCBI Taxonomy" id="83679"/>
    <lineage>
        <taxon>Eukaryota</taxon>
        <taxon>Fungi</taxon>
        <taxon>Dikarya</taxon>
        <taxon>Ascomycota</taxon>
        <taxon>Pezizomycotina</taxon>
        <taxon>Sordariomycetes</taxon>
        <taxon>Sordariomycetidae</taxon>
        <taxon>Sordariales</taxon>
        <taxon>Sordariaceae</taxon>
        <taxon>Sordaria</taxon>
    </lineage>
</organism>
<keyword evidence="3 11" id="KW-0812">Transmembrane</keyword>
<evidence type="ECO:0000256" key="5">
    <source>
        <dbReference type="ARBA" id="ARBA00023002"/>
    </source>
</evidence>
<dbReference type="PANTHER" id="PTHR33365:SF11">
    <property type="entry name" value="TAT PATHWAY SIGNAL SEQUENCE"/>
    <property type="match status" value="1"/>
</dbReference>
<evidence type="ECO:0000313" key="13">
    <source>
        <dbReference type="Proteomes" id="UP001281003"/>
    </source>
</evidence>
<keyword evidence="4 11" id="KW-1133">Transmembrane helix</keyword>
<gene>
    <name evidence="12" type="ORF">B0T20DRAFT_430216</name>
</gene>
<comment type="similarity">
    <text evidence="9">Belongs to the ustYa family.</text>
</comment>
<reference evidence="12" key="1">
    <citation type="journal article" date="2023" name="Mol. Phylogenet. Evol.">
        <title>Genome-scale phylogeny and comparative genomics of the fungal order Sordariales.</title>
        <authorList>
            <person name="Hensen N."/>
            <person name="Bonometti L."/>
            <person name="Westerberg I."/>
            <person name="Brannstrom I.O."/>
            <person name="Guillou S."/>
            <person name="Cros-Aarteil S."/>
            <person name="Calhoun S."/>
            <person name="Haridas S."/>
            <person name="Kuo A."/>
            <person name="Mondo S."/>
            <person name="Pangilinan J."/>
            <person name="Riley R."/>
            <person name="LaButti K."/>
            <person name="Andreopoulos B."/>
            <person name="Lipzen A."/>
            <person name="Chen C."/>
            <person name="Yan M."/>
            <person name="Daum C."/>
            <person name="Ng V."/>
            <person name="Clum A."/>
            <person name="Steindorff A."/>
            <person name="Ohm R.A."/>
            <person name="Martin F."/>
            <person name="Silar P."/>
            <person name="Natvig D.O."/>
            <person name="Lalanne C."/>
            <person name="Gautier V."/>
            <person name="Ament-Velasquez S.L."/>
            <person name="Kruys A."/>
            <person name="Hutchinson M.I."/>
            <person name="Powell A.J."/>
            <person name="Barry K."/>
            <person name="Miller A.N."/>
            <person name="Grigoriev I.V."/>
            <person name="Debuchy R."/>
            <person name="Gladieux P."/>
            <person name="Hiltunen Thoren M."/>
            <person name="Johannesson H."/>
        </authorList>
    </citation>
    <scope>NUCLEOTIDE SEQUENCE</scope>
    <source>
        <strain evidence="12">FGSC 1904</strain>
    </source>
</reference>
<dbReference type="Proteomes" id="UP001281003">
    <property type="component" value="Unassembled WGS sequence"/>
</dbReference>
<evidence type="ECO:0008006" key="14">
    <source>
        <dbReference type="Google" id="ProtNLM"/>
    </source>
</evidence>
<dbReference type="GO" id="GO:0016020">
    <property type="term" value="C:membrane"/>
    <property type="evidence" value="ECO:0007669"/>
    <property type="project" value="UniProtKB-SubCell"/>
</dbReference>
<dbReference type="EMBL" id="JAUTDP010000002">
    <property type="protein sequence ID" value="KAK3401313.1"/>
    <property type="molecule type" value="Genomic_DNA"/>
</dbReference>
<evidence type="ECO:0000256" key="10">
    <source>
        <dbReference type="SAM" id="MobiDB-lite"/>
    </source>
</evidence>
<keyword evidence="5" id="KW-0560">Oxidoreductase</keyword>
<dbReference type="AlphaFoldDB" id="A0AAE0PJZ2"/>
<dbReference type="GO" id="GO:0016491">
    <property type="term" value="F:oxidoreductase activity"/>
    <property type="evidence" value="ECO:0007669"/>
    <property type="project" value="UniProtKB-KW"/>
</dbReference>
<keyword evidence="6" id="KW-0843">Virulence</keyword>
<sequence length="290" mass="32997">MYSQDATSEKHHLQTDNETGSLLSASSSSRQSESDESLDIHSHIPIRRQSRWREHIIRGAIALLSIIIGLAAGLFITKNSNSSNSNEPTLKDFGINPNTPLPREIFTNRRNVPFIPHREFMGPSQEANENWYRITEGSDTIYLPNPSEYGLQDPGIRAPFFMFNTPPPSAANKPNLNNFYVLNTFHQLHCVNVARQRYNQLVYKGINALSGSFVDNDWLEHLEHCFEYLRLSIMCADYMTLESDSPPGSPEEYTKGNLGWGVVHSCVDWDRLVGYQREMVGVYNATWEGR</sequence>
<protein>
    <recommendedName>
        <fullName evidence="14">Oxidase ustYa</fullName>
    </recommendedName>
</protein>
<evidence type="ECO:0000256" key="8">
    <source>
        <dbReference type="ARBA" id="ARBA00023180"/>
    </source>
</evidence>
<dbReference type="InterPro" id="IPR021765">
    <property type="entry name" value="UstYa-like"/>
</dbReference>
<evidence type="ECO:0000256" key="9">
    <source>
        <dbReference type="ARBA" id="ARBA00035112"/>
    </source>
</evidence>
<name>A0AAE0PJZ2_SORBR</name>
<feature type="transmembrane region" description="Helical" evidence="11">
    <location>
        <begin position="56"/>
        <end position="76"/>
    </location>
</feature>
<evidence type="ECO:0000256" key="3">
    <source>
        <dbReference type="ARBA" id="ARBA00022692"/>
    </source>
</evidence>
<dbReference type="GO" id="GO:0043386">
    <property type="term" value="P:mycotoxin biosynthetic process"/>
    <property type="evidence" value="ECO:0007669"/>
    <property type="project" value="InterPro"/>
</dbReference>
<evidence type="ECO:0000256" key="11">
    <source>
        <dbReference type="SAM" id="Phobius"/>
    </source>
</evidence>
<evidence type="ECO:0000256" key="2">
    <source>
        <dbReference type="ARBA" id="ARBA00004685"/>
    </source>
</evidence>
<keyword evidence="7 11" id="KW-0472">Membrane</keyword>
<feature type="region of interest" description="Disordered" evidence="10">
    <location>
        <begin position="1"/>
        <end position="38"/>
    </location>
</feature>
<keyword evidence="13" id="KW-1185">Reference proteome</keyword>
<comment type="subcellular location">
    <subcellularLocation>
        <location evidence="1">Membrane</location>
        <topology evidence="1">Single-pass membrane protein</topology>
    </subcellularLocation>
</comment>
<keyword evidence="8" id="KW-0325">Glycoprotein</keyword>
<evidence type="ECO:0000256" key="6">
    <source>
        <dbReference type="ARBA" id="ARBA00023026"/>
    </source>
</evidence>
<evidence type="ECO:0000256" key="1">
    <source>
        <dbReference type="ARBA" id="ARBA00004167"/>
    </source>
</evidence>
<dbReference type="Pfam" id="PF11807">
    <property type="entry name" value="UstYa"/>
    <property type="match status" value="1"/>
</dbReference>
<feature type="compositionally biased region" description="Low complexity" evidence="10">
    <location>
        <begin position="18"/>
        <end position="31"/>
    </location>
</feature>
<evidence type="ECO:0000256" key="4">
    <source>
        <dbReference type="ARBA" id="ARBA00022989"/>
    </source>
</evidence>
<accession>A0AAE0PJZ2</accession>
<evidence type="ECO:0000313" key="12">
    <source>
        <dbReference type="EMBL" id="KAK3401313.1"/>
    </source>
</evidence>
<comment type="pathway">
    <text evidence="2">Mycotoxin biosynthesis.</text>
</comment>
<comment type="caution">
    <text evidence="12">The sequence shown here is derived from an EMBL/GenBank/DDBJ whole genome shotgun (WGS) entry which is preliminary data.</text>
</comment>